<evidence type="ECO:0000256" key="1">
    <source>
        <dbReference type="ARBA" id="ARBA00004141"/>
    </source>
</evidence>
<dbReference type="InterPro" id="IPR036259">
    <property type="entry name" value="MFS_trans_sf"/>
</dbReference>
<feature type="domain" description="Major facilitator superfamily (MFS) profile" evidence="10">
    <location>
        <begin position="273"/>
        <end position="702"/>
    </location>
</feature>
<dbReference type="PRINTS" id="PR00171">
    <property type="entry name" value="SUGRTRNSPORT"/>
</dbReference>
<dbReference type="SUPFAM" id="SSF103473">
    <property type="entry name" value="MFS general substrate transporter"/>
    <property type="match status" value="2"/>
</dbReference>
<feature type="transmembrane region" description="Helical" evidence="9">
    <location>
        <begin position="269"/>
        <end position="299"/>
    </location>
</feature>
<dbReference type="OrthoDB" id="6339427at2759"/>
<evidence type="ECO:0000256" key="5">
    <source>
        <dbReference type="ARBA" id="ARBA00022692"/>
    </source>
</evidence>
<dbReference type="Proteomes" id="UP001153076">
    <property type="component" value="Unassembled WGS sequence"/>
</dbReference>
<dbReference type="AlphaFoldDB" id="A0A9Q1KLW8"/>
<feature type="transmembrane region" description="Helical" evidence="9">
    <location>
        <begin position="397"/>
        <end position="418"/>
    </location>
</feature>
<feature type="transmembrane region" description="Helical" evidence="9">
    <location>
        <begin position="340"/>
        <end position="358"/>
    </location>
</feature>
<feature type="transmembrane region" description="Helical" evidence="9">
    <location>
        <begin position="648"/>
        <end position="668"/>
    </location>
</feature>
<keyword evidence="12" id="KW-1185">Reference proteome</keyword>
<evidence type="ECO:0000256" key="6">
    <source>
        <dbReference type="ARBA" id="ARBA00022847"/>
    </source>
</evidence>
<dbReference type="Pfam" id="PF00083">
    <property type="entry name" value="Sugar_tr"/>
    <property type="match status" value="2"/>
</dbReference>
<feature type="transmembrane region" description="Helical" evidence="9">
    <location>
        <begin position="580"/>
        <end position="603"/>
    </location>
</feature>
<evidence type="ECO:0000256" key="7">
    <source>
        <dbReference type="ARBA" id="ARBA00022989"/>
    </source>
</evidence>
<dbReference type="NCBIfam" id="TIGR00879">
    <property type="entry name" value="SP"/>
    <property type="match status" value="1"/>
</dbReference>
<evidence type="ECO:0000313" key="11">
    <source>
        <dbReference type="EMBL" id="KAJ8446030.1"/>
    </source>
</evidence>
<keyword evidence="7 9" id="KW-1133">Transmembrane helix</keyword>
<feature type="domain" description="Major facilitator superfamily (MFS) profile" evidence="10">
    <location>
        <begin position="1"/>
        <end position="190"/>
    </location>
</feature>
<feature type="transmembrane region" description="Helical" evidence="9">
    <location>
        <begin position="430"/>
        <end position="449"/>
    </location>
</feature>
<keyword evidence="3" id="KW-0813">Transport</keyword>
<evidence type="ECO:0000259" key="10">
    <source>
        <dbReference type="PROSITE" id="PS50850"/>
    </source>
</evidence>
<dbReference type="PROSITE" id="PS00216">
    <property type="entry name" value="SUGAR_TRANSPORT_1"/>
    <property type="match status" value="2"/>
</dbReference>
<feature type="transmembrane region" description="Helical" evidence="9">
    <location>
        <begin position="609"/>
        <end position="636"/>
    </location>
</feature>
<dbReference type="InterPro" id="IPR003663">
    <property type="entry name" value="Sugar/inositol_transpt"/>
</dbReference>
<keyword evidence="5 9" id="KW-0812">Transmembrane</keyword>
<feature type="transmembrane region" description="Helical" evidence="9">
    <location>
        <begin position="364"/>
        <end position="385"/>
    </location>
</feature>
<evidence type="ECO:0000256" key="2">
    <source>
        <dbReference type="ARBA" id="ARBA00010992"/>
    </source>
</evidence>
<organism evidence="11 12">
    <name type="scientific">Carnegiea gigantea</name>
    <dbReference type="NCBI Taxonomy" id="171969"/>
    <lineage>
        <taxon>Eukaryota</taxon>
        <taxon>Viridiplantae</taxon>
        <taxon>Streptophyta</taxon>
        <taxon>Embryophyta</taxon>
        <taxon>Tracheophyta</taxon>
        <taxon>Spermatophyta</taxon>
        <taxon>Magnoliopsida</taxon>
        <taxon>eudicotyledons</taxon>
        <taxon>Gunneridae</taxon>
        <taxon>Pentapetalae</taxon>
        <taxon>Caryophyllales</taxon>
        <taxon>Cactineae</taxon>
        <taxon>Cactaceae</taxon>
        <taxon>Cactoideae</taxon>
        <taxon>Echinocereeae</taxon>
        <taxon>Carnegiea</taxon>
    </lineage>
</organism>
<proteinExistence type="inferred from homology"/>
<keyword evidence="4" id="KW-0762">Sugar transport</keyword>
<feature type="transmembrane region" description="Helical" evidence="9">
    <location>
        <begin position="144"/>
        <end position="162"/>
    </location>
</feature>
<feature type="transmembrane region" description="Helical" evidence="9">
    <location>
        <begin position="68"/>
        <end position="91"/>
    </location>
</feature>
<evidence type="ECO:0000256" key="3">
    <source>
        <dbReference type="ARBA" id="ARBA00022448"/>
    </source>
</evidence>
<evidence type="ECO:0000256" key="8">
    <source>
        <dbReference type="ARBA" id="ARBA00023136"/>
    </source>
</evidence>
<feature type="transmembrane region" description="Helical" evidence="9">
    <location>
        <begin position="551"/>
        <end position="573"/>
    </location>
</feature>
<feature type="transmembrane region" description="Helical" evidence="9">
    <location>
        <begin position="674"/>
        <end position="698"/>
    </location>
</feature>
<dbReference type="FunFam" id="1.20.1250.20:FF:000025">
    <property type="entry name" value="probable polyol transporter 4"/>
    <property type="match status" value="1"/>
</dbReference>
<dbReference type="InterPro" id="IPR005828">
    <property type="entry name" value="MFS_sugar_transport-like"/>
</dbReference>
<dbReference type="GO" id="GO:0016020">
    <property type="term" value="C:membrane"/>
    <property type="evidence" value="ECO:0007669"/>
    <property type="project" value="UniProtKB-SubCell"/>
</dbReference>
<feature type="transmembrane region" description="Helical" evidence="9">
    <location>
        <begin position="513"/>
        <end position="535"/>
    </location>
</feature>
<feature type="transmembrane region" description="Helical" evidence="9">
    <location>
        <begin position="39"/>
        <end position="61"/>
    </location>
</feature>
<comment type="subcellular location">
    <subcellularLocation>
        <location evidence="1">Membrane</location>
        <topology evidence="1">Multi-pass membrane protein</topology>
    </subcellularLocation>
</comment>
<dbReference type="InterPro" id="IPR050814">
    <property type="entry name" value="Myo-inositol_Transporter"/>
</dbReference>
<keyword evidence="6" id="KW-0769">Symport</keyword>
<dbReference type="Gene3D" id="1.20.1250.20">
    <property type="entry name" value="MFS general substrate transporter like domains"/>
    <property type="match status" value="2"/>
</dbReference>
<feature type="transmembrane region" description="Helical" evidence="9">
    <location>
        <begin position="168"/>
        <end position="186"/>
    </location>
</feature>
<dbReference type="PROSITE" id="PS00217">
    <property type="entry name" value="SUGAR_TRANSPORT_2"/>
    <property type="match status" value="1"/>
</dbReference>
<sequence length="745" mass="80824">MLVIGVGTECFHQITGIDALVYYSPTILKTAVIEGDSKLLAATVAVGVTKTLFVVISLFLVDIAGRKPLLYTSTIGMTICLFSLAVILTFMGKGPAAIALALLVVCGDIAFFSIGMGPICWVLTSEIYPLRLRAQAVSLGVVRNRFCSGLISLSFLSVSSAILVPRTFLVFSVLSALSIVFVHKMVPETKGKTLEQVVSLFQERGGLREEQGRITGFMVRQENGNGEGTGVELGRKNKYRRIESEFAEDYDASQQPHQGKDRAKTTRKYVLACAFFASLNSVLLGYDVGVMSGAIIFIQEDLKITEVQEEVLVGCLSIVSIFGSLAGGRTSDAIGRKWTMALAAIVFQTGAVVMTLAPSFQWLMVGRLLAGIGIGFGVMIAPVYIAEISPAIDRGSLTSFPEIFINFGILLGYVSNYAFSGLPSHTNWRIMLAVGILPSVFIGFALFFIPESPRWLVLQNLVEEAKSVLRKTIESEKEVDERLAEIQLAARHGKEEKAVWYELLRPSPAIFRMLVVGIGIQCFQQITGIDALVYYSPEILEAAGIKDKTRLLGATIAVGLTKTGFILVAILLIDKVGRKPLLYLSTIGMTVCLFGLGMTLTFLQKGQFGIALSLLLVCGDVAFFSVGIGPICWVLNSEIFPLRMRAQAVAIGAMGNRVCSGLVAMSFLSLSRAISVAGIFFTFSAFSALSVLFVYSLVPETKGKTLEQIESMFQRTLDWDSVEVEMGDSKNLVQNSQSASTWHNS</sequence>
<dbReference type="PROSITE" id="PS50850">
    <property type="entry name" value="MFS"/>
    <property type="match status" value="2"/>
</dbReference>
<dbReference type="PANTHER" id="PTHR48020">
    <property type="entry name" value="PROTON MYO-INOSITOL COTRANSPORTER"/>
    <property type="match status" value="1"/>
</dbReference>
<evidence type="ECO:0000313" key="12">
    <source>
        <dbReference type="Proteomes" id="UP001153076"/>
    </source>
</evidence>
<protein>
    <recommendedName>
        <fullName evidence="10">Major facilitator superfamily (MFS) profile domain-containing protein</fullName>
    </recommendedName>
</protein>
<comment type="caution">
    <text evidence="11">The sequence shown here is derived from an EMBL/GenBank/DDBJ whole genome shotgun (WGS) entry which is preliminary data.</text>
</comment>
<evidence type="ECO:0000256" key="9">
    <source>
        <dbReference type="SAM" id="Phobius"/>
    </source>
</evidence>
<keyword evidence="8 9" id="KW-0472">Membrane</keyword>
<comment type="similarity">
    <text evidence="2">Belongs to the major facilitator superfamily. Sugar transporter (TC 2.A.1.1) family.</text>
</comment>
<gene>
    <name evidence="11" type="ORF">Cgig2_012374</name>
</gene>
<evidence type="ECO:0000256" key="4">
    <source>
        <dbReference type="ARBA" id="ARBA00022597"/>
    </source>
</evidence>
<reference evidence="11" key="1">
    <citation type="submission" date="2022-04" db="EMBL/GenBank/DDBJ databases">
        <title>Carnegiea gigantea Genome sequencing and assembly v2.</title>
        <authorList>
            <person name="Copetti D."/>
            <person name="Sanderson M.J."/>
            <person name="Burquez A."/>
            <person name="Wojciechowski M.F."/>
        </authorList>
    </citation>
    <scope>NUCLEOTIDE SEQUENCE</scope>
    <source>
        <strain evidence="11">SGP5-SGP5p</strain>
        <tissue evidence="11">Aerial part</tissue>
    </source>
</reference>
<dbReference type="InterPro" id="IPR005829">
    <property type="entry name" value="Sugar_transporter_CS"/>
</dbReference>
<feature type="transmembrane region" description="Helical" evidence="9">
    <location>
        <begin position="311"/>
        <end position="328"/>
    </location>
</feature>
<dbReference type="EMBL" id="JAKOGI010000062">
    <property type="protein sequence ID" value="KAJ8446030.1"/>
    <property type="molecule type" value="Genomic_DNA"/>
</dbReference>
<feature type="transmembrane region" description="Helical" evidence="9">
    <location>
        <begin position="97"/>
        <end position="123"/>
    </location>
</feature>
<dbReference type="GO" id="GO:0015293">
    <property type="term" value="F:symporter activity"/>
    <property type="evidence" value="ECO:0007669"/>
    <property type="project" value="UniProtKB-KW"/>
</dbReference>
<name>A0A9Q1KLW8_9CARY</name>
<accession>A0A9Q1KLW8</accession>
<dbReference type="InterPro" id="IPR020846">
    <property type="entry name" value="MFS_dom"/>
</dbReference>
<dbReference type="PANTHER" id="PTHR48020:SF49">
    <property type="entry name" value="SUGAR TRANSPORTER"/>
    <property type="match status" value="1"/>
</dbReference>